<keyword evidence="5" id="KW-1035">Host cytoplasm</keyword>
<dbReference type="EMBL" id="FOPM01000015">
    <property type="protein sequence ID" value="SFG88211.1"/>
    <property type="molecule type" value="Genomic_DNA"/>
</dbReference>
<dbReference type="InterPro" id="IPR034690">
    <property type="entry name" value="Endolysin_T4_type"/>
</dbReference>
<evidence type="ECO:0000313" key="9">
    <source>
        <dbReference type="Proteomes" id="UP000199229"/>
    </source>
</evidence>
<evidence type="ECO:0000256" key="4">
    <source>
        <dbReference type="ARBA" id="ARBA00022801"/>
    </source>
</evidence>
<comment type="similarity">
    <text evidence="7">Belongs to the glycosyl hydrolase 24 family.</text>
</comment>
<dbReference type="EC" id="3.2.1.17" evidence="7"/>
<sequence length="219" mass="23074">MDLSSIGEAVLIAREGRRLKAYRDSVGVWTIGIGVTTVAGRTVTPGMTITSAECDRLFAVTVARYVAAVNRGLKVPVPQHVFDALVSVCYNIGIAGFLGSTFLKRVNAGDLAGARDAILMWRKPAAIVTRRQAEAEQIVTAYAVALPRATTAQRPIVVAAPVIAVLHPEVPTPVIAPVAPAVTARPNLLARLFRWIDDTYGAGATVPADDAGLPTIRAA</sequence>
<dbReference type="PANTHER" id="PTHR38107">
    <property type="match status" value="1"/>
</dbReference>
<dbReference type="GO" id="GO:0031640">
    <property type="term" value="P:killing of cells of another organism"/>
    <property type="evidence" value="ECO:0007669"/>
    <property type="project" value="UniProtKB-KW"/>
</dbReference>
<evidence type="ECO:0000256" key="2">
    <source>
        <dbReference type="ARBA" id="ARBA00022529"/>
    </source>
</evidence>
<dbReference type="AlphaFoldDB" id="A0A1I2VLZ9"/>
<dbReference type="PANTHER" id="PTHR38107:SF3">
    <property type="entry name" value="LYSOZYME RRRD-RELATED"/>
    <property type="match status" value="1"/>
</dbReference>
<dbReference type="OrthoDB" id="5327667at2"/>
<evidence type="ECO:0000256" key="5">
    <source>
        <dbReference type="ARBA" id="ARBA00023200"/>
    </source>
</evidence>
<evidence type="ECO:0000313" key="8">
    <source>
        <dbReference type="EMBL" id="SFG88211.1"/>
    </source>
</evidence>
<dbReference type="InterPro" id="IPR033907">
    <property type="entry name" value="Endolysin_autolysin"/>
</dbReference>
<comment type="catalytic activity">
    <reaction evidence="1 7">
        <text>Hydrolysis of (1-&gt;4)-beta-linkages between N-acetylmuramic acid and N-acetyl-D-glucosamine residues in a peptidoglycan and between N-acetyl-D-glucosamine residues in chitodextrins.</text>
        <dbReference type="EC" id="3.2.1.17"/>
    </reaction>
</comment>
<dbReference type="InterPro" id="IPR002196">
    <property type="entry name" value="Glyco_hydro_24"/>
</dbReference>
<evidence type="ECO:0000256" key="6">
    <source>
        <dbReference type="ARBA" id="ARBA00023295"/>
    </source>
</evidence>
<dbReference type="RefSeq" id="WP_091972613.1">
    <property type="nucleotide sequence ID" value="NZ_FOPM01000015.1"/>
</dbReference>
<evidence type="ECO:0000256" key="3">
    <source>
        <dbReference type="ARBA" id="ARBA00022638"/>
    </source>
</evidence>
<organism evidence="8 9">
    <name type="scientific">Methylobacterium gossipiicola</name>
    <dbReference type="NCBI Taxonomy" id="582675"/>
    <lineage>
        <taxon>Bacteria</taxon>
        <taxon>Pseudomonadati</taxon>
        <taxon>Pseudomonadota</taxon>
        <taxon>Alphaproteobacteria</taxon>
        <taxon>Hyphomicrobiales</taxon>
        <taxon>Methylobacteriaceae</taxon>
        <taxon>Methylobacterium</taxon>
    </lineage>
</organism>
<keyword evidence="6 7" id="KW-0326">Glycosidase</keyword>
<dbReference type="CDD" id="cd00737">
    <property type="entry name" value="lyz_endolysin_autolysin"/>
    <property type="match status" value="1"/>
</dbReference>
<dbReference type="InterPro" id="IPR023347">
    <property type="entry name" value="Lysozyme_dom_sf"/>
</dbReference>
<proteinExistence type="inferred from homology"/>
<reference evidence="9" key="1">
    <citation type="submission" date="2016-10" db="EMBL/GenBank/DDBJ databases">
        <authorList>
            <person name="Varghese N."/>
            <person name="Submissions S."/>
        </authorList>
    </citation>
    <scope>NUCLEOTIDE SEQUENCE [LARGE SCALE GENOMIC DNA]</scope>
    <source>
        <strain evidence="9">Gh-105</strain>
    </source>
</reference>
<gene>
    <name evidence="8" type="ORF">SAMN05192565_1154</name>
</gene>
<dbReference type="Gene3D" id="1.10.530.40">
    <property type="match status" value="1"/>
</dbReference>
<keyword evidence="2 7" id="KW-0929">Antimicrobial</keyword>
<keyword evidence="9" id="KW-1185">Reference proteome</keyword>
<keyword evidence="3 7" id="KW-0081">Bacteriolytic enzyme</keyword>
<dbReference type="SUPFAM" id="SSF53955">
    <property type="entry name" value="Lysozyme-like"/>
    <property type="match status" value="1"/>
</dbReference>
<evidence type="ECO:0000256" key="7">
    <source>
        <dbReference type="RuleBase" id="RU003788"/>
    </source>
</evidence>
<dbReference type="GO" id="GO:0009253">
    <property type="term" value="P:peptidoglycan catabolic process"/>
    <property type="evidence" value="ECO:0007669"/>
    <property type="project" value="InterPro"/>
</dbReference>
<dbReference type="GO" id="GO:0016998">
    <property type="term" value="P:cell wall macromolecule catabolic process"/>
    <property type="evidence" value="ECO:0007669"/>
    <property type="project" value="InterPro"/>
</dbReference>
<accession>A0A1I2VLZ9</accession>
<dbReference type="Proteomes" id="UP000199229">
    <property type="component" value="Unassembled WGS sequence"/>
</dbReference>
<keyword evidence="4 7" id="KW-0378">Hydrolase</keyword>
<dbReference type="InterPro" id="IPR023346">
    <property type="entry name" value="Lysozyme-like_dom_sf"/>
</dbReference>
<dbReference type="GO" id="GO:0042742">
    <property type="term" value="P:defense response to bacterium"/>
    <property type="evidence" value="ECO:0007669"/>
    <property type="project" value="UniProtKB-KW"/>
</dbReference>
<dbReference type="GO" id="GO:0003796">
    <property type="term" value="F:lysozyme activity"/>
    <property type="evidence" value="ECO:0007669"/>
    <property type="project" value="UniProtKB-EC"/>
</dbReference>
<name>A0A1I2VLZ9_9HYPH</name>
<dbReference type="Pfam" id="PF00959">
    <property type="entry name" value="Phage_lysozyme"/>
    <property type="match status" value="1"/>
</dbReference>
<dbReference type="STRING" id="582675.SAMN05192565_1154"/>
<protein>
    <recommendedName>
        <fullName evidence="7">Lysozyme</fullName>
        <ecNumber evidence="7">3.2.1.17</ecNumber>
    </recommendedName>
</protein>
<dbReference type="HAMAP" id="MF_04110">
    <property type="entry name" value="ENDOLYSIN_T4"/>
    <property type="match status" value="1"/>
</dbReference>
<evidence type="ECO:0000256" key="1">
    <source>
        <dbReference type="ARBA" id="ARBA00000632"/>
    </source>
</evidence>
<dbReference type="InterPro" id="IPR051018">
    <property type="entry name" value="Bacteriophage_GH24"/>
</dbReference>